<evidence type="ECO:0000313" key="6">
    <source>
        <dbReference type="Proteomes" id="UP000030748"/>
    </source>
</evidence>
<evidence type="ECO:0000256" key="3">
    <source>
        <dbReference type="SAM" id="Coils"/>
    </source>
</evidence>
<feature type="coiled-coil region" evidence="3">
    <location>
        <begin position="32"/>
        <end position="89"/>
    </location>
</feature>
<name>A0A022R274_ERYGU</name>
<evidence type="ECO:0008006" key="7">
    <source>
        <dbReference type="Google" id="ProtNLM"/>
    </source>
</evidence>
<dbReference type="eggNOG" id="ENOG502QQFI">
    <property type="taxonomic scope" value="Eukaryota"/>
</dbReference>
<comment type="similarity">
    <text evidence="1">Belongs to the WEB family.</text>
</comment>
<reference evidence="5 6" key="1">
    <citation type="journal article" date="2013" name="Proc. Natl. Acad. Sci. U.S.A.">
        <title>Fine-scale variation in meiotic recombination in Mimulus inferred from population shotgun sequencing.</title>
        <authorList>
            <person name="Hellsten U."/>
            <person name="Wright K.M."/>
            <person name="Jenkins J."/>
            <person name="Shu S."/>
            <person name="Yuan Y."/>
            <person name="Wessler S.R."/>
            <person name="Schmutz J."/>
            <person name="Willis J.H."/>
            <person name="Rokhsar D.S."/>
        </authorList>
    </citation>
    <scope>NUCLEOTIDE SEQUENCE [LARGE SCALE GENOMIC DNA]</scope>
    <source>
        <strain evidence="6">cv. DUN x IM62</strain>
    </source>
</reference>
<protein>
    <recommendedName>
        <fullName evidence="7">WEB family protein</fullName>
    </recommendedName>
</protein>
<dbReference type="InterPro" id="IPR008545">
    <property type="entry name" value="Web"/>
</dbReference>
<keyword evidence="6" id="KW-1185">Reference proteome</keyword>
<sequence>MDEQKQSCKNRLEELVKKLPFSKKNIDHGELIKNLENELCETLAEIEAARAKESLRKVEEEGNSERLLMESLKVELNNVKNEHYELKEKGAETETIAGNLHVKLRKAKYELEEAIAEEAKSRGASDEMVATIRQLAMESRRAKQESEEMKGQVEKLNKEAEAARIDLEEAETKLKAAVHEAEEAKSSEAKALEEIRMLSEQINATRLESGARVVTLSREEFDLLSRKAEECEKLAEMKVSALMAEVAAVKVGENEAMRRWECAKMEIEDMRARKMEAVRKAEMAEAAKKAVEGELRRWRECEEKKAGEVAAVAEKQKPVEMKKLEKAKTSSSVVKKVMTSPGLSSVFYRKKNHGEGFGSSTQLSGQRFSWS</sequence>
<feature type="coiled-coil region" evidence="3">
    <location>
        <begin position="132"/>
        <end position="201"/>
    </location>
</feature>
<dbReference type="Pfam" id="PF05701">
    <property type="entry name" value="WEMBL"/>
    <property type="match status" value="1"/>
</dbReference>
<proteinExistence type="inferred from homology"/>
<organism evidence="5 6">
    <name type="scientific">Erythranthe guttata</name>
    <name type="common">Yellow monkey flower</name>
    <name type="synonym">Mimulus guttatus</name>
    <dbReference type="NCBI Taxonomy" id="4155"/>
    <lineage>
        <taxon>Eukaryota</taxon>
        <taxon>Viridiplantae</taxon>
        <taxon>Streptophyta</taxon>
        <taxon>Embryophyta</taxon>
        <taxon>Tracheophyta</taxon>
        <taxon>Spermatophyta</taxon>
        <taxon>Magnoliopsida</taxon>
        <taxon>eudicotyledons</taxon>
        <taxon>Gunneridae</taxon>
        <taxon>Pentapetalae</taxon>
        <taxon>asterids</taxon>
        <taxon>lamiids</taxon>
        <taxon>Lamiales</taxon>
        <taxon>Phrymaceae</taxon>
        <taxon>Erythranthe</taxon>
    </lineage>
</organism>
<dbReference type="EMBL" id="KI630752">
    <property type="protein sequence ID" value="EYU33713.1"/>
    <property type="molecule type" value="Genomic_DNA"/>
</dbReference>
<evidence type="ECO:0000256" key="2">
    <source>
        <dbReference type="ARBA" id="ARBA00023054"/>
    </source>
</evidence>
<accession>A0A022R274</accession>
<feature type="compositionally biased region" description="Polar residues" evidence="4">
    <location>
        <begin position="358"/>
        <end position="371"/>
    </location>
</feature>
<dbReference type="AlphaFoldDB" id="A0A022R274"/>
<evidence type="ECO:0000256" key="4">
    <source>
        <dbReference type="SAM" id="MobiDB-lite"/>
    </source>
</evidence>
<gene>
    <name evidence="5" type="ORF">MIMGU_mgv1a008510mg</name>
</gene>
<dbReference type="Proteomes" id="UP000030748">
    <property type="component" value="Unassembled WGS sequence"/>
</dbReference>
<evidence type="ECO:0000256" key="1">
    <source>
        <dbReference type="ARBA" id="ARBA00005485"/>
    </source>
</evidence>
<dbReference type="PANTHER" id="PTHR32054">
    <property type="entry name" value="HEAVY CHAIN, PUTATIVE, EXPRESSED-RELATED-RELATED"/>
    <property type="match status" value="1"/>
</dbReference>
<keyword evidence="2 3" id="KW-0175">Coiled coil</keyword>
<dbReference type="PANTHER" id="PTHR32054:SF93">
    <property type="entry name" value="WEB FAMILY"/>
    <property type="match status" value="1"/>
</dbReference>
<dbReference type="STRING" id="4155.A0A022R274"/>
<evidence type="ECO:0000313" key="5">
    <source>
        <dbReference type="EMBL" id="EYU33713.1"/>
    </source>
</evidence>
<feature type="region of interest" description="Disordered" evidence="4">
    <location>
        <begin position="352"/>
        <end position="371"/>
    </location>
</feature>